<comment type="caution">
    <text evidence="2">The sequence shown here is derived from an EMBL/GenBank/DDBJ whole genome shotgun (WGS) entry which is preliminary data.</text>
</comment>
<gene>
    <name evidence="2" type="ORF">DXF87_27500</name>
</gene>
<dbReference type="InterPro" id="IPR030930">
    <property type="entry name" value="AIDA"/>
</dbReference>
<feature type="region of interest" description="Disordered" evidence="1">
    <location>
        <begin position="1"/>
        <end position="45"/>
    </location>
</feature>
<dbReference type="AlphaFoldDB" id="A0ABD7GNH0"/>
<dbReference type="InterPro" id="IPR012332">
    <property type="entry name" value="Autotransporter_pectin_lyase_C"/>
</dbReference>
<proteinExistence type="predicted"/>
<feature type="compositionally biased region" description="Polar residues" evidence="1">
    <location>
        <begin position="8"/>
        <end position="27"/>
    </location>
</feature>
<feature type="compositionally biased region" description="Polar residues" evidence="1">
    <location>
        <begin position="35"/>
        <end position="45"/>
    </location>
</feature>
<dbReference type="Proteomes" id="UP000255291">
    <property type="component" value="Unassembled WGS sequence"/>
</dbReference>
<dbReference type="NCBIfam" id="TIGR04415">
    <property type="entry name" value="O_hepto_targRPT"/>
    <property type="match status" value="1"/>
</dbReference>
<dbReference type="Gene3D" id="2.160.20.20">
    <property type="match status" value="1"/>
</dbReference>
<name>A0ABD7GNH0_9ENTR</name>
<evidence type="ECO:0000313" key="2">
    <source>
        <dbReference type="EMBL" id="RDT44713.1"/>
    </source>
</evidence>
<feature type="non-terminal residue" evidence="2">
    <location>
        <position position="45"/>
    </location>
</feature>
<accession>A0ABD7GNH0</accession>
<dbReference type="RefSeq" id="WP_133297750.1">
    <property type="nucleotide sequence ID" value="NZ_QRBW01000711.1"/>
</dbReference>
<evidence type="ECO:0000313" key="3">
    <source>
        <dbReference type="Proteomes" id="UP000255291"/>
    </source>
</evidence>
<sequence length="45" mass="4763">MHHVYNGGNENETTINSGGRQNVSSGGIANKTKKNSGGQVSYTHM</sequence>
<organism evidence="2 3">
    <name type="scientific">Enterobacter roggenkampii</name>
    <dbReference type="NCBI Taxonomy" id="1812935"/>
    <lineage>
        <taxon>Bacteria</taxon>
        <taxon>Pseudomonadati</taxon>
        <taxon>Pseudomonadota</taxon>
        <taxon>Gammaproteobacteria</taxon>
        <taxon>Enterobacterales</taxon>
        <taxon>Enterobacteriaceae</taxon>
        <taxon>Enterobacter</taxon>
        <taxon>Enterobacter cloacae complex</taxon>
    </lineage>
</organism>
<reference evidence="2 3" key="1">
    <citation type="submission" date="2018-07" db="EMBL/GenBank/DDBJ databases">
        <title>The use of a cohorting ward and systematic surveillance cultures for the control of a Klebsiella pneumoniae carbapenemase (KPC)-producing Enterobacteriaceae outbreak.</title>
        <authorList>
            <person name="Doi Y."/>
        </authorList>
    </citation>
    <scope>NUCLEOTIDE SEQUENCE [LARGE SCALE GENOMIC DNA]</scope>
    <source>
        <strain evidence="2 3">1-RC-17-04017</strain>
    </source>
</reference>
<protein>
    <submittedName>
        <fullName evidence="2">Uncharacterized protein</fullName>
    </submittedName>
</protein>
<dbReference type="EMBL" id="QRBW01000711">
    <property type="protein sequence ID" value="RDT44713.1"/>
    <property type="molecule type" value="Genomic_DNA"/>
</dbReference>
<evidence type="ECO:0000256" key="1">
    <source>
        <dbReference type="SAM" id="MobiDB-lite"/>
    </source>
</evidence>